<dbReference type="EMBL" id="LDAU01000156">
    <property type="protein sequence ID" value="KRX02240.1"/>
    <property type="molecule type" value="Genomic_DNA"/>
</dbReference>
<reference evidence="2 3" key="1">
    <citation type="journal article" date="2015" name="Sci. Rep.">
        <title>Genome of the facultative scuticociliatosis pathogen Pseudocohnilembus persalinus provides insight into its virulence through horizontal gene transfer.</title>
        <authorList>
            <person name="Xiong J."/>
            <person name="Wang G."/>
            <person name="Cheng J."/>
            <person name="Tian M."/>
            <person name="Pan X."/>
            <person name="Warren A."/>
            <person name="Jiang C."/>
            <person name="Yuan D."/>
            <person name="Miao W."/>
        </authorList>
    </citation>
    <scope>NUCLEOTIDE SEQUENCE [LARGE SCALE GENOMIC DNA]</scope>
    <source>
        <strain evidence="2">36N120E</strain>
    </source>
</reference>
<dbReference type="AlphaFoldDB" id="A0A0V0QJR5"/>
<feature type="transmembrane region" description="Helical" evidence="1">
    <location>
        <begin position="87"/>
        <end position="103"/>
    </location>
</feature>
<dbReference type="InParanoid" id="A0A0V0QJR5"/>
<accession>A0A0V0QJR5</accession>
<keyword evidence="1" id="KW-0812">Transmembrane</keyword>
<comment type="caution">
    <text evidence="2">The sequence shown here is derived from an EMBL/GenBank/DDBJ whole genome shotgun (WGS) entry which is preliminary data.</text>
</comment>
<keyword evidence="3" id="KW-1185">Reference proteome</keyword>
<dbReference type="Proteomes" id="UP000054937">
    <property type="component" value="Unassembled WGS sequence"/>
</dbReference>
<keyword evidence="1" id="KW-0472">Membrane</keyword>
<proteinExistence type="predicted"/>
<keyword evidence="1" id="KW-1133">Transmembrane helix</keyword>
<feature type="transmembrane region" description="Helical" evidence="1">
    <location>
        <begin position="46"/>
        <end position="67"/>
    </location>
</feature>
<name>A0A0V0QJR5_PSEPJ</name>
<sequence>MILIKIRKNLQLYIKYNNNILYNFQIYQLTYNIQQFLKNLKKLFNILFYNYSFQFIFLIFVCLFYNLISYLILSLFKSQIFFVPKNIFIHFSSTEQIIIIIIFRHKIH</sequence>
<evidence type="ECO:0000313" key="3">
    <source>
        <dbReference type="Proteomes" id="UP000054937"/>
    </source>
</evidence>
<gene>
    <name evidence="2" type="ORF">PPERSA_04862</name>
</gene>
<evidence type="ECO:0008006" key="4">
    <source>
        <dbReference type="Google" id="ProtNLM"/>
    </source>
</evidence>
<evidence type="ECO:0000313" key="2">
    <source>
        <dbReference type="EMBL" id="KRX02240.1"/>
    </source>
</evidence>
<protein>
    <recommendedName>
        <fullName evidence="4">Transmembrane protein</fullName>
    </recommendedName>
</protein>
<evidence type="ECO:0000256" key="1">
    <source>
        <dbReference type="SAM" id="Phobius"/>
    </source>
</evidence>
<organism evidence="2 3">
    <name type="scientific">Pseudocohnilembus persalinus</name>
    <name type="common">Ciliate</name>
    <dbReference type="NCBI Taxonomy" id="266149"/>
    <lineage>
        <taxon>Eukaryota</taxon>
        <taxon>Sar</taxon>
        <taxon>Alveolata</taxon>
        <taxon>Ciliophora</taxon>
        <taxon>Intramacronucleata</taxon>
        <taxon>Oligohymenophorea</taxon>
        <taxon>Scuticociliatia</taxon>
        <taxon>Philasterida</taxon>
        <taxon>Pseudocohnilembidae</taxon>
        <taxon>Pseudocohnilembus</taxon>
    </lineage>
</organism>